<dbReference type="AlphaFoldDB" id="W4GD24"/>
<keyword evidence="3" id="KW-0540">Nuclease</keyword>
<feature type="domain" description="Reverse transcriptase RNase H-like" evidence="7">
    <location>
        <begin position="30"/>
        <end position="136"/>
    </location>
</feature>
<keyword evidence="5" id="KW-0378">Hydrolase</keyword>
<name>W4GD24_APHAT</name>
<keyword evidence="1" id="KW-0808">Transferase</keyword>
<reference evidence="8" key="1">
    <citation type="submission" date="2013-12" db="EMBL/GenBank/DDBJ databases">
        <title>The Genome Sequence of Aphanomyces astaci APO3.</title>
        <authorList>
            <consortium name="The Broad Institute Genomics Platform"/>
            <person name="Russ C."/>
            <person name="Tyler B."/>
            <person name="van West P."/>
            <person name="Dieguez-Uribeondo J."/>
            <person name="Young S.K."/>
            <person name="Zeng Q."/>
            <person name="Gargeya S."/>
            <person name="Fitzgerald M."/>
            <person name="Abouelleil A."/>
            <person name="Alvarado L."/>
            <person name="Chapman S.B."/>
            <person name="Gainer-Dewar J."/>
            <person name="Goldberg J."/>
            <person name="Griggs A."/>
            <person name="Gujja S."/>
            <person name="Hansen M."/>
            <person name="Howarth C."/>
            <person name="Imamovic A."/>
            <person name="Ireland A."/>
            <person name="Larimer J."/>
            <person name="McCowan C."/>
            <person name="Murphy C."/>
            <person name="Pearson M."/>
            <person name="Poon T.W."/>
            <person name="Priest M."/>
            <person name="Roberts A."/>
            <person name="Saif S."/>
            <person name="Shea T."/>
            <person name="Sykes S."/>
            <person name="Wortman J."/>
            <person name="Nusbaum C."/>
            <person name="Birren B."/>
        </authorList>
    </citation>
    <scope>NUCLEOTIDE SEQUENCE [LARGE SCALE GENOMIC DNA]</scope>
    <source>
        <strain evidence="8">APO3</strain>
    </source>
</reference>
<dbReference type="GO" id="GO:0003964">
    <property type="term" value="F:RNA-directed DNA polymerase activity"/>
    <property type="evidence" value="ECO:0007669"/>
    <property type="project" value="UniProtKB-KW"/>
</dbReference>
<dbReference type="InterPro" id="IPR043502">
    <property type="entry name" value="DNA/RNA_pol_sf"/>
</dbReference>
<dbReference type="PANTHER" id="PTHR37984:SF5">
    <property type="entry name" value="PROTEIN NYNRIN-LIKE"/>
    <property type="match status" value="1"/>
</dbReference>
<dbReference type="RefSeq" id="XP_009833780.1">
    <property type="nucleotide sequence ID" value="XM_009835478.1"/>
</dbReference>
<dbReference type="GeneID" id="20811301"/>
<proteinExistence type="predicted"/>
<keyword evidence="2" id="KW-0548">Nucleotidyltransferase</keyword>
<dbReference type="GO" id="GO:0004519">
    <property type="term" value="F:endonuclease activity"/>
    <property type="evidence" value="ECO:0007669"/>
    <property type="project" value="UniProtKB-KW"/>
</dbReference>
<evidence type="ECO:0000256" key="1">
    <source>
        <dbReference type="ARBA" id="ARBA00022679"/>
    </source>
</evidence>
<accession>W4GD24</accession>
<dbReference type="OrthoDB" id="76385at2759"/>
<evidence type="ECO:0000256" key="6">
    <source>
        <dbReference type="ARBA" id="ARBA00022918"/>
    </source>
</evidence>
<evidence type="ECO:0000256" key="4">
    <source>
        <dbReference type="ARBA" id="ARBA00022759"/>
    </source>
</evidence>
<evidence type="ECO:0000256" key="5">
    <source>
        <dbReference type="ARBA" id="ARBA00022801"/>
    </source>
</evidence>
<protein>
    <recommendedName>
        <fullName evidence="7">Reverse transcriptase RNase H-like domain-containing protein</fullName>
    </recommendedName>
</protein>
<dbReference type="Pfam" id="PF17917">
    <property type="entry name" value="RT_RNaseH"/>
    <property type="match status" value="1"/>
</dbReference>
<dbReference type="SUPFAM" id="SSF56672">
    <property type="entry name" value="DNA/RNA polymerases"/>
    <property type="match status" value="1"/>
</dbReference>
<dbReference type="PANTHER" id="PTHR37984">
    <property type="entry name" value="PROTEIN CBG26694"/>
    <property type="match status" value="1"/>
</dbReference>
<dbReference type="InterPro" id="IPR041373">
    <property type="entry name" value="RT_RNaseH"/>
</dbReference>
<evidence type="ECO:0000259" key="7">
    <source>
        <dbReference type="Pfam" id="PF17917"/>
    </source>
</evidence>
<dbReference type="VEuPathDB" id="FungiDB:H257_09305"/>
<keyword evidence="4" id="KW-0255">Endonuclease</keyword>
<sequence length="348" mass="39347">MKCAFKLQGSPWPRDDVGIPEGRPPYLCVADTSDFHWGGVVTQIPYDQVDRELDVHEPLMFLSGTFSGAAQGWTIVEKGAFSIVECLKRTDYLLHKPGGFALFTDHANLKFIFNPASVNSAIPWYTAAKRDRWALMVMGYDYTIYDIAEDGNVWADLFSGWGATSHLICPIVHVPMKISPLQNGDFIWPTMAEIGDAQFSAVELEEHRDDFSQFKWLWETDVANAQELARCLLEWFSVFASEESCKKSEEKCVEMAQLDVGDFVLYKDVWSISHSKLCATWHGPAQVVKATSAWIFEIKNLVTGIVCEPYSSQLKFKAENCLEVTEELLRHVTHNADGHVVDDFIDCR</sequence>
<gene>
    <name evidence="8" type="ORF">H257_09305</name>
</gene>
<evidence type="ECO:0000256" key="2">
    <source>
        <dbReference type="ARBA" id="ARBA00022695"/>
    </source>
</evidence>
<dbReference type="InterPro" id="IPR050951">
    <property type="entry name" value="Retrovirus_Pol_polyprotein"/>
</dbReference>
<dbReference type="GO" id="GO:0016787">
    <property type="term" value="F:hydrolase activity"/>
    <property type="evidence" value="ECO:0007669"/>
    <property type="project" value="UniProtKB-KW"/>
</dbReference>
<dbReference type="EMBL" id="KI913135">
    <property type="protein sequence ID" value="ETV76868.1"/>
    <property type="molecule type" value="Genomic_DNA"/>
</dbReference>
<evidence type="ECO:0000313" key="8">
    <source>
        <dbReference type="EMBL" id="ETV76868.1"/>
    </source>
</evidence>
<evidence type="ECO:0000256" key="3">
    <source>
        <dbReference type="ARBA" id="ARBA00022722"/>
    </source>
</evidence>
<organism evidence="8">
    <name type="scientific">Aphanomyces astaci</name>
    <name type="common">Crayfish plague agent</name>
    <dbReference type="NCBI Taxonomy" id="112090"/>
    <lineage>
        <taxon>Eukaryota</taxon>
        <taxon>Sar</taxon>
        <taxon>Stramenopiles</taxon>
        <taxon>Oomycota</taxon>
        <taxon>Saprolegniomycetes</taxon>
        <taxon>Saprolegniales</taxon>
        <taxon>Verrucalvaceae</taxon>
        <taxon>Aphanomyces</taxon>
    </lineage>
</organism>
<keyword evidence="6" id="KW-0695">RNA-directed DNA polymerase</keyword>